<evidence type="ECO:0000313" key="1">
    <source>
        <dbReference type="EMBL" id="MFC6871700.1"/>
    </source>
</evidence>
<evidence type="ECO:0000313" key="2">
    <source>
        <dbReference type="Proteomes" id="UP001596337"/>
    </source>
</evidence>
<sequence length="90" mass="10163">MTTLSETVERDYADLAHVLFCTELRAEGTPSPDDLRSAIEAELRLHDSTACRCEVAQEAGDHPDRYRERMRWCLDAVRTAFPSPRTPKGA</sequence>
<gene>
    <name evidence="1" type="ORF">ACFQGD_31725</name>
</gene>
<organism evidence="1 2">
    <name type="scientific">Haloechinothrix salitolerans</name>
    <dbReference type="NCBI Taxonomy" id="926830"/>
    <lineage>
        <taxon>Bacteria</taxon>
        <taxon>Bacillati</taxon>
        <taxon>Actinomycetota</taxon>
        <taxon>Actinomycetes</taxon>
        <taxon>Pseudonocardiales</taxon>
        <taxon>Pseudonocardiaceae</taxon>
        <taxon>Haloechinothrix</taxon>
    </lineage>
</organism>
<comment type="caution">
    <text evidence="1">The sequence shown here is derived from an EMBL/GenBank/DDBJ whole genome shotgun (WGS) entry which is preliminary data.</text>
</comment>
<protein>
    <submittedName>
        <fullName evidence="1">Uncharacterized protein</fullName>
    </submittedName>
</protein>
<proteinExistence type="predicted"/>
<dbReference type="RefSeq" id="WP_345391743.1">
    <property type="nucleotide sequence ID" value="NZ_BAABLA010000007.1"/>
</dbReference>
<dbReference type="Proteomes" id="UP001596337">
    <property type="component" value="Unassembled WGS sequence"/>
</dbReference>
<dbReference type="EMBL" id="JBHSXX010000001">
    <property type="protein sequence ID" value="MFC6871700.1"/>
    <property type="molecule type" value="Genomic_DNA"/>
</dbReference>
<name>A0ABW2CAZ0_9PSEU</name>
<accession>A0ABW2CAZ0</accession>
<keyword evidence="2" id="KW-1185">Reference proteome</keyword>
<reference evidence="2" key="1">
    <citation type="journal article" date="2019" name="Int. J. Syst. Evol. Microbiol.">
        <title>The Global Catalogue of Microorganisms (GCM) 10K type strain sequencing project: providing services to taxonomists for standard genome sequencing and annotation.</title>
        <authorList>
            <consortium name="The Broad Institute Genomics Platform"/>
            <consortium name="The Broad Institute Genome Sequencing Center for Infectious Disease"/>
            <person name="Wu L."/>
            <person name="Ma J."/>
        </authorList>
    </citation>
    <scope>NUCLEOTIDE SEQUENCE [LARGE SCALE GENOMIC DNA]</scope>
    <source>
        <strain evidence="2">KCTC 32255</strain>
    </source>
</reference>